<dbReference type="SUPFAM" id="SSF48403">
    <property type="entry name" value="Ankyrin repeat"/>
    <property type="match status" value="1"/>
</dbReference>
<keyword evidence="6" id="KW-1185">Reference proteome</keyword>
<evidence type="ECO:0000313" key="6">
    <source>
        <dbReference type="Proteomes" id="UP000199371"/>
    </source>
</evidence>
<evidence type="ECO:0000256" key="4">
    <source>
        <dbReference type="SAM" id="SignalP"/>
    </source>
</evidence>
<dbReference type="RefSeq" id="WP_092790345.1">
    <property type="nucleotide sequence ID" value="NZ_FNXF01000002.1"/>
</dbReference>
<dbReference type="PROSITE" id="PS50088">
    <property type="entry name" value="ANK_REPEAT"/>
    <property type="match status" value="1"/>
</dbReference>
<evidence type="ECO:0000256" key="2">
    <source>
        <dbReference type="ARBA" id="ARBA00023043"/>
    </source>
</evidence>
<dbReference type="PROSITE" id="PS50297">
    <property type="entry name" value="ANK_REP_REGION"/>
    <property type="match status" value="1"/>
</dbReference>
<dbReference type="Pfam" id="PF12796">
    <property type="entry name" value="Ank_2"/>
    <property type="match status" value="1"/>
</dbReference>
<dbReference type="SMART" id="SM00248">
    <property type="entry name" value="ANK"/>
    <property type="match status" value="2"/>
</dbReference>
<accession>A0A1H6JVC9</accession>
<reference evidence="6" key="1">
    <citation type="submission" date="2016-10" db="EMBL/GenBank/DDBJ databases">
        <authorList>
            <person name="Varghese N."/>
            <person name="Submissions S."/>
        </authorList>
    </citation>
    <scope>NUCLEOTIDE SEQUENCE [LARGE SCALE GENOMIC DNA]</scope>
    <source>
        <strain evidence="6">DSM 17616</strain>
    </source>
</reference>
<evidence type="ECO:0000256" key="1">
    <source>
        <dbReference type="ARBA" id="ARBA00022737"/>
    </source>
</evidence>
<dbReference type="Gene3D" id="1.25.40.20">
    <property type="entry name" value="Ankyrin repeat-containing domain"/>
    <property type="match status" value="1"/>
</dbReference>
<dbReference type="EMBL" id="FNXF01000002">
    <property type="protein sequence ID" value="SEH66515.1"/>
    <property type="molecule type" value="Genomic_DNA"/>
</dbReference>
<feature type="repeat" description="ANK" evidence="3">
    <location>
        <begin position="70"/>
        <end position="102"/>
    </location>
</feature>
<dbReference type="Proteomes" id="UP000199371">
    <property type="component" value="Unassembled WGS sequence"/>
</dbReference>
<name>A0A1H6JVC9_9GAMM</name>
<dbReference type="AlphaFoldDB" id="A0A1H6JVC9"/>
<evidence type="ECO:0000256" key="3">
    <source>
        <dbReference type="PROSITE-ProRule" id="PRU00023"/>
    </source>
</evidence>
<dbReference type="OrthoDB" id="307920at2"/>
<dbReference type="PANTHER" id="PTHR24173">
    <property type="entry name" value="ANKYRIN REPEAT CONTAINING"/>
    <property type="match status" value="1"/>
</dbReference>
<keyword evidence="4" id="KW-0732">Signal</keyword>
<keyword evidence="1" id="KW-0677">Repeat</keyword>
<proteinExistence type="predicted"/>
<feature type="signal peptide" evidence="4">
    <location>
        <begin position="1"/>
        <end position="23"/>
    </location>
</feature>
<dbReference type="InterPro" id="IPR002110">
    <property type="entry name" value="Ankyrin_rpt"/>
</dbReference>
<organism evidence="5 6">
    <name type="scientific">Rheinheimera pacifica</name>
    <dbReference type="NCBI Taxonomy" id="173990"/>
    <lineage>
        <taxon>Bacteria</taxon>
        <taxon>Pseudomonadati</taxon>
        <taxon>Pseudomonadota</taxon>
        <taxon>Gammaproteobacteria</taxon>
        <taxon>Chromatiales</taxon>
        <taxon>Chromatiaceae</taxon>
        <taxon>Rheinheimera</taxon>
    </lineage>
</organism>
<gene>
    <name evidence="5" type="ORF">SAMN05660691_00744</name>
</gene>
<feature type="chain" id="PRO_5011485434" evidence="4">
    <location>
        <begin position="24"/>
        <end position="164"/>
    </location>
</feature>
<dbReference type="InterPro" id="IPR036770">
    <property type="entry name" value="Ankyrin_rpt-contain_sf"/>
</dbReference>
<protein>
    <submittedName>
        <fullName evidence="5">Uncharacterized protein</fullName>
    </submittedName>
</protein>
<dbReference type="PANTHER" id="PTHR24173:SF74">
    <property type="entry name" value="ANKYRIN REPEAT DOMAIN-CONTAINING PROTEIN 16"/>
    <property type="match status" value="1"/>
</dbReference>
<keyword evidence="2 3" id="KW-0040">ANK repeat</keyword>
<sequence length="164" mass="17967">MRTLTLILSLCLLLSAGINTAQASSNDIPDQTPAQQQLTDYFFAAARSGNSEVLSEFLAAGFPVNLQNSDSYTALMTATYYGHAQAVELLLSYGADACIRDKRDHTAMMGAIVKAEWSIARTLYRIDCDNQAGQQNMKTVEEFAAVFGQSEKLAALKQQMQTQR</sequence>
<evidence type="ECO:0000313" key="5">
    <source>
        <dbReference type="EMBL" id="SEH66515.1"/>
    </source>
</evidence>
<dbReference type="STRING" id="173990.SAMN05660691_00744"/>